<evidence type="ECO:0000313" key="3">
    <source>
        <dbReference type="Proteomes" id="UP000199727"/>
    </source>
</evidence>
<reference evidence="2 3" key="1">
    <citation type="submission" date="2017-06" db="EMBL/GenBank/DDBJ databases">
        <title>Global population genomics of the pathogenic fungus Cryptococcus neoformans var. grubii.</title>
        <authorList>
            <person name="Cuomo C."/>
            <person name="Litvintseva A."/>
            <person name="Chen Y."/>
            <person name="Young S."/>
            <person name="Zeng Q."/>
            <person name="Chapman S."/>
            <person name="Gujja S."/>
            <person name="Saif S."/>
            <person name="Birren B."/>
        </authorList>
    </citation>
    <scope>NUCLEOTIDE SEQUENCE [LARGE SCALE GENOMIC DNA]</scope>
    <source>
        <strain evidence="2 3">Tu259-1</strain>
    </source>
</reference>
<feature type="region of interest" description="Disordered" evidence="1">
    <location>
        <begin position="345"/>
        <end position="568"/>
    </location>
</feature>
<feature type="region of interest" description="Disordered" evidence="1">
    <location>
        <begin position="1"/>
        <end position="26"/>
    </location>
</feature>
<sequence>MCRDQFDPITMFSPTGSPRSSVSSTATNVCGAPLTPLYELDGAAGEMVVTESSTVDDSEGEQDALRAHIAAEQASKRVNLSLAVPPPPAFSTFTFPPQETGSSVVSPSDEGIALPREGFTFGTCPSTPFLGTPVAEQGPFEYPDMTSGSRSTSRSSSIKGSSQSRSNSRSPVFHARRPLSLSSQQSLHSQSDIPSPPATRRSSTVSDIATLPVTGRRPSIVHSVTAETSVADPTSAASSNNHSSTLSVTPLPTPLPIPTPAPPLSHHGSIRRPSTLSFQQKALPAPIPPSLLARRGSLPAAQLFGLPLSELSAHRSRASASGIPAIPQSPAITTASLYQRRQSITTETETETGATGATGVTGAIGGGVGHPTRGTLPEKMRTTSVSAGSDSTGYASSDRRGSFPSIHPVHSLSSSRHTLLNRSGSTSSHTSRASRRSFTSSRTPTPPAYCSSSSAMSSPRTQPASLLPPLSVPPSPQFTRSSSADGVPTQKQMQMQMQMQMQIQTQTGSGCSRHSQSRSSSDEDDESLPTPAMDSLSISRGGVDGGGVVSGEGLNPDVVSGGSSEDEVYLGMSGSQMVVVESPKAMRDEKVSKESLPSSWPVHVIAPTPPIETQAPGLETVFERPPLESAESVDSGKTLTV</sequence>
<dbReference type="OrthoDB" id="2575369at2759"/>
<evidence type="ECO:0000313" key="2">
    <source>
        <dbReference type="EMBL" id="OXG24426.1"/>
    </source>
</evidence>
<dbReference type="Proteomes" id="UP000199727">
    <property type="component" value="Unassembled WGS sequence"/>
</dbReference>
<accession>A0A854QDG1</accession>
<dbReference type="EMBL" id="AMKT01000032">
    <property type="protein sequence ID" value="OXG24426.1"/>
    <property type="molecule type" value="Genomic_DNA"/>
</dbReference>
<feature type="compositionally biased region" description="Low complexity" evidence="1">
    <location>
        <begin position="451"/>
        <end position="469"/>
    </location>
</feature>
<dbReference type="AlphaFoldDB" id="A0A854QDG1"/>
<feature type="compositionally biased region" description="Low complexity" evidence="1">
    <location>
        <begin position="345"/>
        <end position="361"/>
    </location>
</feature>
<feature type="compositionally biased region" description="Low complexity" evidence="1">
    <location>
        <begin position="422"/>
        <end position="443"/>
    </location>
</feature>
<feature type="compositionally biased region" description="Pro residues" evidence="1">
    <location>
        <begin position="251"/>
        <end position="263"/>
    </location>
</feature>
<feature type="compositionally biased region" description="Low complexity" evidence="1">
    <location>
        <begin position="179"/>
        <end position="191"/>
    </location>
</feature>
<feature type="region of interest" description="Disordered" evidence="1">
    <location>
        <begin position="584"/>
        <end position="613"/>
    </location>
</feature>
<comment type="caution">
    <text evidence="2">The sequence shown here is derived from an EMBL/GenBank/DDBJ whole genome shotgun (WGS) entry which is preliminary data.</text>
</comment>
<protein>
    <submittedName>
        <fullName evidence="2">Uncharacterized protein</fullName>
    </submittedName>
</protein>
<name>A0A854QDG1_CRYNE</name>
<feature type="compositionally biased region" description="Low complexity" evidence="1">
    <location>
        <begin position="489"/>
        <end position="519"/>
    </location>
</feature>
<evidence type="ECO:0000256" key="1">
    <source>
        <dbReference type="SAM" id="MobiDB-lite"/>
    </source>
</evidence>
<feature type="compositionally biased region" description="Low complexity" evidence="1">
    <location>
        <begin position="147"/>
        <end position="170"/>
    </location>
</feature>
<feature type="compositionally biased region" description="Basic and acidic residues" evidence="1">
    <location>
        <begin position="584"/>
        <end position="593"/>
    </location>
</feature>
<proteinExistence type="predicted"/>
<feature type="compositionally biased region" description="Low complexity" evidence="1">
    <location>
        <begin position="13"/>
        <end position="25"/>
    </location>
</feature>
<feature type="compositionally biased region" description="Low complexity" evidence="1">
    <location>
        <begin position="234"/>
        <end position="250"/>
    </location>
</feature>
<feature type="compositionally biased region" description="Polar residues" evidence="1">
    <location>
        <begin position="382"/>
        <end position="395"/>
    </location>
</feature>
<feature type="region of interest" description="Disordered" evidence="1">
    <location>
        <begin position="125"/>
        <end position="271"/>
    </location>
</feature>
<organism evidence="2 3">
    <name type="scientific">Cryptococcus neoformans Tu259-1</name>
    <dbReference type="NCBI Taxonomy" id="1230072"/>
    <lineage>
        <taxon>Eukaryota</taxon>
        <taxon>Fungi</taxon>
        <taxon>Dikarya</taxon>
        <taxon>Basidiomycota</taxon>
        <taxon>Agaricomycotina</taxon>
        <taxon>Tremellomycetes</taxon>
        <taxon>Tremellales</taxon>
        <taxon>Cryptococcaceae</taxon>
        <taxon>Cryptococcus</taxon>
        <taxon>Cryptococcus neoformans species complex</taxon>
    </lineage>
</organism>
<gene>
    <name evidence="2" type="ORF">C361_02279</name>
</gene>
<feature type="compositionally biased region" description="Polar residues" evidence="1">
    <location>
        <begin position="411"/>
        <end position="421"/>
    </location>
</feature>